<gene>
    <name evidence="2" type="ORF">HK100_007388</name>
</gene>
<protein>
    <submittedName>
        <fullName evidence="2">Uncharacterized protein</fullName>
    </submittedName>
</protein>
<organism evidence="2 3">
    <name type="scientific">Physocladia obscura</name>
    <dbReference type="NCBI Taxonomy" id="109957"/>
    <lineage>
        <taxon>Eukaryota</taxon>
        <taxon>Fungi</taxon>
        <taxon>Fungi incertae sedis</taxon>
        <taxon>Chytridiomycota</taxon>
        <taxon>Chytridiomycota incertae sedis</taxon>
        <taxon>Chytridiomycetes</taxon>
        <taxon>Chytridiales</taxon>
        <taxon>Chytriomycetaceae</taxon>
        <taxon>Physocladia</taxon>
    </lineage>
</organism>
<proteinExistence type="predicted"/>
<sequence length="310" mass="35071">MPISETSNTPSPVKLLFACQEFIELCRTGFEQMGLSILTSGDTISSRKRKSIDSQHEDTNSDRNDSFEKKIRLNDGSSIPYSQISHNNADNFETQSAIVDRIAAMLLKELGPFYKFYSQNLQNEDSRLSLRLLELVAGLAAYENPFESPQNHLLLPMQRETLADAINSEILAYTTQNFDRQLQNQPINYTQLSLLLRQLVLTRVEIRKPHPPPKPKTSHRMRRYYDAARNNEWLTRQNAAVFVDGDSEDEDVDFEGSLRLSDDGLYERDGGSSLSATVVGDRVGRNSGDEAISLGLQLGFDDILNEFEIE</sequence>
<evidence type="ECO:0000313" key="3">
    <source>
        <dbReference type="Proteomes" id="UP001211907"/>
    </source>
</evidence>
<comment type="caution">
    <text evidence="2">The sequence shown here is derived from an EMBL/GenBank/DDBJ whole genome shotgun (WGS) entry which is preliminary data.</text>
</comment>
<reference evidence="2" key="1">
    <citation type="submission" date="2020-05" db="EMBL/GenBank/DDBJ databases">
        <title>Phylogenomic resolution of chytrid fungi.</title>
        <authorList>
            <person name="Stajich J.E."/>
            <person name="Amses K."/>
            <person name="Simmons R."/>
            <person name="Seto K."/>
            <person name="Myers J."/>
            <person name="Bonds A."/>
            <person name="Quandt C.A."/>
            <person name="Barry K."/>
            <person name="Liu P."/>
            <person name="Grigoriev I."/>
            <person name="Longcore J.E."/>
            <person name="James T.Y."/>
        </authorList>
    </citation>
    <scope>NUCLEOTIDE SEQUENCE</scope>
    <source>
        <strain evidence="2">JEL0513</strain>
    </source>
</reference>
<dbReference type="AlphaFoldDB" id="A0AAD5XAU4"/>
<dbReference type="EMBL" id="JADGJH010003487">
    <property type="protein sequence ID" value="KAJ3090597.1"/>
    <property type="molecule type" value="Genomic_DNA"/>
</dbReference>
<accession>A0AAD5XAU4</accession>
<evidence type="ECO:0000313" key="2">
    <source>
        <dbReference type="EMBL" id="KAJ3090597.1"/>
    </source>
</evidence>
<feature type="compositionally biased region" description="Basic and acidic residues" evidence="1">
    <location>
        <begin position="51"/>
        <end position="68"/>
    </location>
</feature>
<name>A0AAD5XAU4_9FUNG</name>
<dbReference type="Proteomes" id="UP001211907">
    <property type="component" value="Unassembled WGS sequence"/>
</dbReference>
<feature type="region of interest" description="Disordered" evidence="1">
    <location>
        <begin position="46"/>
        <end position="68"/>
    </location>
</feature>
<keyword evidence="3" id="KW-1185">Reference proteome</keyword>
<evidence type="ECO:0000256" key="1">
    <source>
        <dbReference type="SAM" id="MobiDB-lite"/>
    </source>
</evidence>